<keyword evidence="2" id="KW-1185">Reference proteome</keyword>
<organism evidence="1 2">
    <name type="scientific">Lactarius akahatsu</name>
    <dbReference type="NCBI Taxonomy" id="416441"/>
    <lineage>
        <taxon>Eukaryota</taxon>
        <taxon>Fungi</taxon>
        <taxon>Dikarya</taxon>
        <taxon>Basidiomycota</taxon>
        <taxon>Agaricomycotina</taxon>
        <taxon>Agaricomycetes</taxon>
        <taxon>Russulales</taxon>
        <taxon>Russulaceae</taxon>
        <taxon>Lactarius</taxon>
    </lineage>
</organism>
<evidence type="ECO:0000313" key="1">
    <source>
        <dbReference type="EMBL" id="KAH8995999.1"/>
    </source>
</evidence>
<evidence type="ECO:0000313" key="2">
    <source>
        <dbReference type="Proteomes" id="UP001201163"/>
    </source>
</evidence>
<dbReference type="Proteomes" id="UP001201163">
    <property type="component" value="Unassembled WGS sequence"/>
</dbReference>
<sequence length="104" mass="11736">MWHWNQLQPGGQGTAAHFDAYYKALTDTEKEPFKKEMYVGRGATVSLHGLRDIPTNDLLGPEEGERGSKQRTCNADQFLITTHFQWIWSQAAALITVSWNGVVD</sequence>
<dbReference type="EMBL" id="JAKELL010000010">
    <property type="protein sequence ID" value="KAH8995999.1"/>
    <property type="molecule type" value="Genomic_DNA"/>
</dbReference>
<protein>
    <submittedName>
        <fullName evidence="1">Uncharacterized protein</fullName>
    </submittedName>
</protein>
<dbReference type="AlphaFoldDB" id="A0AAD4LKR6"/>
<accession>A0AAD4LKR6</accession>
<gene>
    <name evidence="1" type="ORF">EDB92DRAFT_1814457</name>
</gene>
<proteinExistence type="predicted"/>
<name>A0AAD4LKR6_9AGAM</name>
<reference evidence="1" key="1">
    <citation type="submission" date="2022-01" db="EMBL/GenBank/DDBJ databases">
        <title>Comparative genomics reveals a dynamic genome evolution in the ectomycorrhizal milk-cap (Lactarius) mushrooms.</title>
        <authorList>
            <consortium name="DOE Joint Genome Institute"/>
            <person name="Lebreton A."/>
            <person name="Tang N."/>
            <person name="Kuo A."/>
            <person name="LaButti K."/>
            <person name="Drula E."/>
            <person name="Barry K."/>
            <person name="Clum A."/>
            <person name="Lipzen A."/>
            <person name="Mousain D."/>
            <person name="Ng V."/>
            <person name="Wang R."/>
            <person name="Wang X."/>
            <person name="Dai Y."/>
            <person name="Henrissat B."/>
            <person name="Grigoriev I.V."/>
            <person name="Guerin-Laguette A."/>
            <person name="Yu F."/>
            <person name="Martin F.M."/>
        </authorList>
    </citation>
    <scope>NUCLEOTIDE SEQUENCE</scope>
    <source>
        <strain evidence="1">QP</strain>
    </source>
</reference>
<comment type="caution">
    <text evidence="1">The sequence shown here is derived from an EMBL/GenBank/DDBJ whole genome shotgun (WGS) entry which is preliminary data.</text>
</comment>